<keyword evidence="5 10" id="KW-0378">Hydrolase</keyword>
<dbReference type="GO" id="GO:0006508">
    <property type="term" value="P:proteolysis"/>
    <property type="evidence" value="ECO:0007669"/>
    <property type="project" value="UniProtKB-KW"/>
</dbReference>
<gene>
    <name evidence="10" type="primary">xrtA</name>
    <name evidence="10" type="ORF">JJB74_06640</name>
</gene>
<evidence type="ECO:0000256" key="3">
    <source>
        <dbReference type="ARBA" id="ARBA00022670"/>
    </source>
</evidence>
<dbReference type="NCBIfam" id="TIGR04178">
    <property type="entry name" value="exo_archaeo"/>
    <property type="match status" value="1"/>
</dbReference>
<feature type="transmembrane region" description="Helical" evidence="8">
    <location>
        <begin position="12"/>
        <end position="34"/>
    </location>
</feature>
<dbReference type="EC" id="3.4.22.-" evidence="10"/>
<keyword evidence="11" id="KW-1185">Reference proteome</keyword>
<dbReference type="InterPro" id="IPR019127">
    <property type="entry name" value="Exosortase"/>
</dbReference>
<evidence type="ECO:0000313" key="10">
    <source>
        <dbReference type="EMBL" id="MBK4734277.1"/>
    </source>
</evidence>
<reference evidence="10" key="1">
    <citation type="submission" date="2021-01" db="EMBL/GenBank/DDBJ databases">
        <title>Genome sequence of strain Noviherbaspirillum sp. DKR-6.</title>
        <authorList>
            <person name="Chaudhary D.K."/>
        </authorList>
    </citation>
    <scope>NUCLEOTIDE SEQUENCE</scope>
    <source>
        <strain evidence="10">DKR-6</strain>
    </source>
</reference>
<feature type="transmembrane region" description="Helical" evidence="8">
    <location>
        <begin position="126"/>
        <end position="144"/>
    </location>
</feature>
<dbReference type="InterPro" id="IPR014263">
    <property type="entry name" value="Methanolan_biosynth_EpsI"/>
</dbReference>
<evidence type="ECO:0000256" key="7">
    <source>
        <dbReference type="ARBA" id="ARBA00023136"/>
    </source>
</evidence>
<evidence type="ECO:0000256" key="5">
    <source>
        <dbReference type="ARBA" id="ARBA00022801"/>
    </source>
</evidence>
<dbReference type="AlphaFoldDB" id="A0A934W4V6"/>
<comment type="caution">
    <text evidence="10">The sequence shown here is derived from an EMBL/GenBank/DDBJ whole genome shotgun (WGS) entry which is preliminary data.</text>
</comment>
<dbReference type="NCBIfam" id="TIGR03109">
    <property type="entry name" value="exosort_XrtA"/>
    <property type="match status" value="1"/>
</dbReference>
<evidence type="ECO:0000256" key="6">
    <source>
        <dbReference type="ARBA" id="ARBA00022989"/>
    </source>
</evidence>
<keyword evidence="4 8" id="KW-0812">Transmembrane</keyword>
<accession>A0A934W4V6</accession>
<keyword evidence="2" id="KW-1003">Cell membrane</keyword>
<name>A0A934W4V6_9BURK</name>
<evidence type="ECO:0000259" key="9">
    <source>
        <dbReference type="Pfam" id="PF11984"/>
    </source>
</evidence>
<dbReference type="Pfam" id="PF09721">
    <property type="entry name" value="Exosortase_EpsH"/>
    <property type="match status" value="1"/>
</dbReference>
<organism evidence="10 11">
    <name type="scientific">Noviherbaspirillum pedocola</name>
    <dbReference type="NCBI Taxonomy" id="2801341"/>
    <lineage>
        <taxon>Bacteria</taxon>
        <taxon>Pseudomonadati</taxon>
        <taxon>Pseudomonadota</taxon>
        <taxon>Betaproteobacteria</taxon>
        <taxon>Burkholderiales</taxon>
        <taxon>Oxalobacteraceae</taxon>
        <taxon>Noviherbaspirillum</taxon>
    </lineage>
</organism>
<feature type="domain" description="Methanolan biosynthesis EpsI" evidence="9">
    <location>
        <begin position="309"/>
        <end position="503"/>
    </location>
</feature>
<dbReference type="NCBIfam" id="TIGR02602">
    <property type="entry name" value="8TM_EpsH"/>
    <property type="match status" value="1"/>
</dbReference>
<feature type="transmembrane region" description="Helical" evidence="8">
    <location>
        <begin position="293"/>
        <end position="319"/>
    </location>
</feature>
<dbReference type="Pfam" id="PF11984">
    <property type="entry name" value="DUF3485"/>
    <property type="match status" value="1"/>
</dbReference>
<feature type="transmembrane region" description="Helical" evidence="8">
    <location>
        <begin position="254"/>
        <end position="272"/>
    </location>
</feature>
<sequence>MLLTETRAAPRDLLKTLAIALAVLAPFFLYFGTVRTIVATWDSSETFAHGYAILPISLWLIWKRRAVLARLSPEPFWPALLLLAACGFGWLLAELADVQVVRQYAFVAMLPLTVLAVCGRRVAWSIAFPLLFLLFAVPFGEVFIEPLINFTADFTVWALQLTGIPVLREGSSFSIPSGNWSVVEACSGVRYLIASVTLGCLYAYLSYRSRARQLLFVVVSVLVPIVANGMRAYMIVMIGHLSSMRLATGVDHIIYGWLFFGLVMFIMFWIGNRWREDVSAEAEAEKMAATTPIAAGAASGQVALAAIATIACMAVWPLYAKHTETANAGARPVSLASFHSTWTSAPRMTAWQPHLNAGAAAITDTLQQNGKTVGLEVHYYRAQPQGTGLISSVNRLTEDLEDSWRRIGAENRVETVNGRSLAVKETRLRGADGTLVVWQWYWIDGRFTTNDYLGKVLQARERLFMRGDDGASILTYARFREQPEEARAAMRAFLASNLPSLEATLATNRKD</sequence>
<dbReference type="GO" id="GO:0008233">
    <property type="term" value="F:peptidase activity"/>
    <property type="evidence" value="ECO:0007669"/>
    <property type="project" value="UniProtKB-KW"/>
</dbReference>
<evidence type="ECO:0000313" key="11">
    <source>
        <dbReference type="Proteomes" id="UP000622890"/>
    </source>
</evidence>
<feature type="transmembrane region" description="Helical" evidence="8">
    <location>
        <begin position="99"/>
        <end position="119"/>
    </location>
</feature>
<keyword evidence="3" id="KW-0645">Protease</keyword>
<protein>
    <submittedName>
        <fullName evidence="10">Exosortase A</fullName>
        <ecNumber evidence="10">3.4.22.-</ecNumber>
    </submittedName>
</protein>
<feature type="transmembrane region" description="Helical" evidence="8">
    <location>
        <begin position="74"/>
        <end position="93"/>
    </location>
</feature>
<comment type="subcellular location">
    <subcellularLocation>
        <location evidence="1">Cell membrane</location>
        <topology evidence="1">Multi-pass membrane protein</topology>
    </subcellularLocation>
</comment>
<dbReference type="GO" id="GO:0005886">
    <property type="term" value="C:plasma membrane"/>
    <property type="evidence" value="ECO:0007669"/>
    <property type="project" value="UniProtKB-SubCell"/>
</dbReference>
<feature type="transmembrane region" description="Helical" evidence="8">
    <location>
        <begin position="214"/>
        <end position="234"/>
    </location>
</feature>
<keyword evidence="6 8" id="KW-1133">Transmembrane helix</keyword>
<feature type="transmembrane region" description="Helical" evidence="8">
    <location>
        <begin position="189"/>
        <end position="207"/>
    </location>
</feature>
<evidence type="ECO:0000256" key="2">
    <source>
        <dbReference type="ARBA" id="ARBA00022475"/>
    </source>
</evidence>
<dbReference type="RefSeq" id="WP_200591032.1">
    <property type="nucleotide sequence ID" value="NZ_JAEPBG010000002.1"/>
</dbReference>
<dbReference type="NCBIfam" id="TIGR02914">
    <property type="entry name" value="EpsI_fam"/>
    <property type="match status" value="1"/>
</dbReference>
<evidence type="ECO:0000256" key="1">
    <source>
        <dbReference type="ARBA" id="ARBA00004651"/>
    </source>
</evidence>
<keyword evidence="7 8" id="KW-0472">Membrane</keyword>
<dbReference type="Proteomes" id="UP000622890">
    <property type="component" value="Unassembled WGS sequence"/>
</dbReference>
<dbReference type="InterPro" id="IPR026392">
    <property type="entry name" value="Exo/Archaeosortase_dom"/>
</dbReference>
<dbReference type="InterPro" id="IPR017540">
    <property type="entry name" value="Exosortase-1"/>
</dbReference>
<proteinExistence type="predicted"/>
<dbReference type="InterPro" id="IPR013426">
    <property type="entry name" value="EpsH-like"/>
</dbReference>
<evidence type="ECO:0000256" key="8">
    <source>
        <dbReference type="SAM" id="Phobius"/>
    </source>
</evidence>
<evidence type="ECO:0000256" key="4">
    <source>
        <dbReference type="ARBA" id="ARBA00022692"/>
    </source>
</evidence>
<feature type="transmembrane region" description="Helical" evidence="8">
    <location>
        <begin position="46"/>
        <end position="62"/>
    </location>
</feature>
<dbReference type="EMBL" id="JAEPBG010000002">
    <property type="protein sequence ID" value="MBK4734277.1"/>
    <property type="molecule type" value="Genomic_DNA"/>
</dbReference>